<feature type="region of interest" description="Disordered" evidence="1">
    <location>
        <begin position="120"/>
        <end position="146"/>
    </location>
</feature>
<dbReference type="InterPro" id="IPR024368">
    <property type="entry name" value="Ecl1/2/3"/>
</dbReference>
<evidence type="ECO:0000313" key="2">
    <source>
        <dbReference type="EMBL" id="TKX24326.1"/>
    </source>
</evidence>
<dbReference type="Pfam" id="PF12855">
    <property type="entry name" value="Ecl1"/>
    <property type="match status" value="1"/>
</dbReference>
<sequence>MTRPAYNRSNSYGRGLLKNSKPSALKLSKGTHKTSPTGKSSSKRDSRNTFEEEDMAGLPNYCTTCEKQIITPNASLLYCSEACRRKDGNRPISECLETGFPSPSPIANYDAASSYPDIVPQRSPSVMRPSSIASEDSSIYERPQMSRADSEAAHYLSQFLSTSSSSPTRRSARPGYYRNPTTASHSTLPSLSHTPNSFASPSSSYNSVSRTAPNRPIYWNSHRHHSSTRSIDLVMPVTAPASVNKTEGEASLRSHASTATAFPVAEGELTYEKKPMAETSREASGSLKQLFAHEAMRRSPNLRYNFSGSSLSKHHNAGDD</sequence>
<reference evidence="2 3" key="1">
    <citation type="submission" date="2018-02" db="EMBL/GenBank/DDBJ databases">
        <title>Draft genome sequences of Elsinoe sp., causing black scab on jojoba.</title>
        <authorList>
            <person name="Stodart B."/>
            <person name="Jeffress S."/>
            <person name="Ash G."/>
            <person name="Arun Chinnappa K."/>
        </authorList>
    </citation>
    <scope>NUCLEOTIDE SEQUENCE [LARGE SCALE GENOMIC DNA]</scope>
    <source>
        <strain evidence="2 3">Hillstone_2</strain>
    </source>
</reference>
<feature type="region of interest" description="Disordered" evidence="1">
    <location>
        <begin position="159"/>
        <end position="210"/>
    </location>
</feature>
<dbReference type="AlphaFoldDB" id="A0A4U7B6F2"/>
<dbReference type="Proteomes" id="UP000308133">
    <property type="component" value="Unassembled WGS sequence"/>
</dbReference>
<proteinExistence type="predicted"/>
<comment type="caution">
    <text evidence="2">The sequence shown here is derived from an EMBL/GenBank/DDBJ whole genome shotgun (WGS) entry which is preliminary data.</text>
</comment>
<evidence type="ECO:0000256" key="1">
    <source>
        <dbReference type="SAM" id="MobiDB-lite"/>
    </source>
</evidence>
<organism evidence="2 3">
    <name type="scientific">Elsinoe australis</name>
    <dbReference type="NCBI Taxonomy" id="40998"/>
    <lineage>
        <taxon>Eukaryota</taxon>
        <taxon>Fungi</taxon>
        <taxon>Dikarya</taxon>
        <taxon>Ascomycota</taxon>
        <taxon>Pezizomycotina</taxon>
        <taxon>Dothideomycetes</taxon>
        <taxon>Dothideomycetidae</taxon>
        <taxon>Myriangiales</taxon>
        <taxon>Elsinoaceae</taxon>
        <taxon>Elsinoe</taxon>
    </lineage>
</organism>
<dbReference type="EMBL" id="PTQR01000042">
    <property type="protein sequence ID" value="TKX24326.1"/>
    <property type="molecule type" value="Genomic_DNA"/>
</dbReference>
<feature type="region of interest" description="Disordered" evidence="1">
    <location>
        <begin position="1"/>
        <end position="53"/>
    </location>
</feature>
<evidence type="ECO:0000313" key="3">
    <source>
        <dbReference type="Proteomes" id="UP000308133"/>
    </source>
</evidence>
<feature type="compositionally biased region" description="Low complexity" evidence="1">
    <location>
        <begin position="192"/>
        <end position="209"/>
    </location>
</feature>
<accession>A0A4U7B6F2</accession>
<name>A0A4U7B6F2_9PEZI</name>
<protein>
    <submittedName>
        <fullName evidence="2">Life-span regulatory factor-like protein</fullName>
    </submittedName>
</protein>
<gene>
    <name evidence="2" type="ORF">C1H76_3430</name>
</gene>
<feature type="compositionally biased region" description="Polar residues" evidence="1">
    <location>
        <begin position="179"/>
        <end position="191"/>
    </location>
</feature>